<dbReference type="AlphaFoldDB" id="A0A1I1LQA1"/>
<dbReference type="Proteomes" id="UP000199161">
    <property type="component" value="Unassembled WGS sequence"/>
</dbReference>
<name>A0A1I1LQA1_NATHA</name>
<gene>
    <name evidence="1" type="ORF">SAMN05444422_1202</name>
</gene>
<organism evidence="1 2">
    <name type="scientific">Natronobacterium haloterrestre</name>
    <name type="common">Halobiforma haloterrestris</name>
    <dbReference type="NCBI Taxonomy" id="148448"/>
    <lineage>
        <taxon>Archaea</taxon>
        <taxon>Methanobacteriati</taxon>
        <taxon>Methanobacteriota</taxon>
        <taxon>Stenosarchaea group</taxon>
        <taxon>Halobacteria</taxon>
        <taxon>Halobacteriales</taxon>
        <taxon>Natrialbaceae</taxon>
        <taxon>Natronobacterium</taxon>
    </lineage>
</organism>
<proteinExistence type="predicted"/>
<evidence type="ECO:0000313" key="1">
    <source>
        <dbReference type="EMBL" id="SFC74732.1"/>
    </source>
</evidence>
<sequence>MLRQNVVLLCLKVKKTTTHRDFVDKLIEMPRIRDVLDLDSIYASSMFCKGSTAWRWLSGGFS</sequence>
<keyword evidence="2" id="KW-1185">Reference proteome</keyword>
<dbReference type="RefSeq" id="WP_089790063.1">
    <property type="nucleotide sequence ID" value="NZ_FOKW01000020.1"/>
</dbReference>
<dbReference type="EMBL" id="FOKW01000020">
    <property type="protein sequence ID" value="SFC74732.1"/>
    <property type="molecule type" value="Genomic_DNA"/>
</dbReference>
<accession>A0A1I1LQA1</accession>
<dbReference type="OrthoDB" id="212181at2157"/>
<evidence type="ECO:0000313" key="2">
    <source>
        <dbReference type="Proteomes" id="UP000199161"/>
    </source>
</evidence>
<protein>
    <submittedName>
        <fullName evidence="1">Uncharacterized protein</fullName>
    </submittedName>
</protein>
<reference evidence="2" key="1">
    <citation type="submission" date="2016-10" db="EMBL/GenBank/DDBJ databases">
        <authorList>
            <person name="Varghese N."/>
            <person name="Submissions S."/>
        </authorList>
    </citation>
    <scope>NUCLEOTIDE SEQUENCE [LARGE SCALE GENOMIC DNA]</scope>
    <source>
        <strain evidence="2">DSM 13078</strain>
    </source>
</reference>